<gene>
    <name evidence="9" type="ORF">WMO26_09565</name>
</gene>
<keyword evidence="10" id="KW-1185">Reference proteome</keyword>
<dbReference type="PANTHER" id="PTHR42756">
    <property type="entry name" value="TRANSCRIPTIONAL REGULATOR, MARR"/>
    <property type="match status" value="1"/>
</dbReference>
<evidence type="ECO:0000259" key="8">
    <source>
        <dbReference type="PROSITE" id="PS50995"/>
    </source>
</evidence>
<reference evidence="9 10" key="1">
    <citation type="submission" date="2024-03" db="EMBL/GenBank/DDBJ databases">
        <title>Human intestinal bacterial collection.</title>
        <authorList>
            <person name="Pauvert C."/>
            <person name="Hitch T.C.A."/>
            <person name="Clavel T."/>
        </authorList>
    </citation>
    <scope>NUCLEOTIDE SEQUENCE [LARGE SCALE GENOMIC DNA]</scope>
    <source>
        <strain evidence="9 10">CLA-JM-H44</strain>
    </source>
</reference>
<dbReference type="Proteomes" id="UP001489509">
    <property type="component" value="Unassembled WGS sequence"/>
</dbReference>
<dbReference type="InterPro" id="IPR036390">
    <property type="entry name" value="WH_DNA-bd_sf"/>
</dbReference>
<dbReference type="RefSeq" id="WP_349219952.1">
    <property type="nucleotide sequence ID" value="NZ_JBBMFD010000017.1"/>
</dbReference>
<evidence type="ECO:0000256" key="1">
    <source>
        <dbReference type="ARBA" id="ARBA00004496"/>
    </source>
</evidence>
<name>A0ABV1E178_9FIRM</name>
<dbReference type="Pfam" id="PF22381">
    <property type="entry name" value="Staph_reg_Sar_Rot"/>
    <property type="match status" value="1"/>
</dbReference>
<dbReference type="Gene3D" id="1.10.10.10">
    <property type="entry name" value="Winged helix-like DNA-binding domain superfamily/Winged helix DNA-binding domain"/>
    <property type="match status" value="1"/>
</dbReference>
<keyword evidence="4" id="KW-0804">Transcription</keyword>
<evidence type="ECO:0000313" key="10">
    <source>
        <dbReference type="Proteomes" id="UP001489509"/>
    </source>
</evidence>
<organism evidence="9 10">
    <name type="scientific">Solibaculum intestinale</name>
    <dbReference type="NCBI Taxonomy" id="3133165"/>
    <lineage>
        <taxon>Bacteria</taxon>
        <taxon>Bacillati</taxon>
        <taxon>Bacillota</taxon>
        <taxon>Clostridia</taxon>
        <taxon>Eubacteriales</taxon>
        <taxon>Oscillospiraceae</taxon>
        <taxon>Solibaculum</taxon>
    </lineage>
</organism>
<accession>A0ABV1E178</accession>
<keyword evidence="3" id="KW-0238">DNA-binding</keyword>
<dbReference type="InterPro" id="IPR036388">
    <property type="entry name" value="WH-like_DNA-bd_sf"/>
</dbReference>
<dbReference type="SUPFAM" id="SSF46785">
    <property type="entry name" value="Winged helix' DNA-binding domain"/>
    <property type="match status" value="1"/>
</dbReference>
<sequence length="157" mass="17323">MELRLFREQVLRDIQLTKTYMEKAMDPVVQSEGLTVLQALVLLGLEQGTVDNVSSLCHATGMGQANASNLCKKMEREGFLLRARGKEDARVVTLQLADRGKDALSRIKKKFQAYDAVLQTIPPEKFDAVLGGIAAAQEILRRILAYQQADKGGTQSC</sequence>
<evidence type="ECO:0000256" key="3">
    <source>
        <dbReference type="ARBA" id="ARBA00023125"/>
    </source>
</evidence>
<dbReference type="InterPro" id="IPR000835">
    <property type="entry name" value="HTH_MarR-typ"/>
</dbReference>
<proteinExistence type="inferred from homology"/>
<dbReference type="EMBL" id="JBBMFD010000017">
    <property type="protein sequence ID" value="MEQ2441072.1"/>
    <property type="molecule type" value="Genomic_DNA"/>
</dbReference>
<evidence type="ECO:0000256" key="5">
    <source>
        <dbReference type="ARBA" id="ARBA00046337"/>
    </source>
</evidence>
<feature type="domain" description="HTH marR-type" evidence="8">
    <location>
        <begin position="7"/>
        <end position="145"/>
    </location>
</feature>
<keyword evidence="2" id="KW-0805">Transcription regulation</keyword>
<protein>
    <recommendedName>
        <fullName evidence="6">HTH-type transcriptional regulator SarZ</fullName>
    </recommendedName>
    <alternativeName>
        <fullName evidence="7">Staphylococcal accessory regulator Z</fullName>
    </alternativeName>
</protein>
<comment type="caution">
    <text evidence="9">The sequence shown here is derived from an EMBL/GenBank/DDBJ whole genome shotgun (WGS) entry which is preliminary data.</text>
</comment>
<evidence type="ECO:0000313" key="9">
    <source>
        <dbReference type="EMBL" id="MEQ2441072.1"/>
    </source>
</evidence>
<comment type="subcellular location">
    <subcellularLocation>
        <location evidence="1">Cytoplasm</location>
    </subcellularLocation>
</comment>
<dbReference type="InterPro" id="IPR055166">
    <property type="entry name" value="Transc_reg_Sar_Rot_HTH"/>
</dbReference>
<dbReference type="PANTHER" id="PTHR42756:SF1">
    <property type="entry name" value="TRANSCRIPTIONAL REPRESSOR OF EMRAB OPERON"/>
    <property type="match status" value="1"/>
</dbReference>
<evidence type="ECO:0000256" key="7">
    <source>
        <dbReference type="ARBA" id="ARBA00047207"/>
    </source>
</evidence>
<dbReference type="PROSITE" id="PS50995">
    <property type="entry name" value="HTH_MARR_2"/>
    <property type="match status" value="1"/>
</dbReference>
<evidence type="ECO:0000256" key="6">
    <source>
        <dbReference type="ARBA" id="ARBA00047188"/>
    </source>
</evidence>
<dbReference type="SMART" id="SM00347">
    <property type="entry name" value="HTH_MARR"/>
    <property type="match status" value="1"/>
</dbReference>
<comment type="similarity">
    <text evidence="5">Belongs to the SarZ family.</text>
</comment>
<evidence type="ECO:0000256" key="2">
    <source>
        <dbReference type="ARBA" id="ARBA00023015"/>
    </source>
</evidence>
<evidence type="ECO:0000256" key="4">
    <source>
        <dbReference type="ARBA" id="ARBA00023163"/>
    </source>
</evidence>